<dbReference type="EMBL" id="JAXCLX010000001">
    <property type="protein sequence ID" value="MDY0870843.1"/>
    <property type="molecule type" value="Genomic_DNA"/>
</dbReference>
<organism evidence="1 2">
    <name type="scientific">Dongia rigui</name>
    <dbReference type="NCBI Taxonomy" id="940149"/>
    <lineage>
        <taxon>Bacteria</taxon>
        <taxon>Pseudomonadati</taxon>
        <taxon>Pseudomonadota</taxon>
        <taxon>Alphaproteobacteria</taxon>
        <taxon>Rhodospirillales</taxon>
        <taxon>Dongiaceae</taxon>
        <taxon>Dongia</taxon>
    </lineage>
</organism>
<sequence>MRLARRLLLAFLGLGLFYFLSAILLGTIPGAELRQAGPRSYLFYACDNGVHVDLVLPAAGQGRDWFDFFPPTDFAGDVTGASHVALGWGAKSFYAATKEWSDIRPGPVLRALFWQDSAVLHVSYAGDPSGRDNCRSVASDEAGRDALYAFVDATLGGPPQREDLPGYGPNDGFYSARGVYSLFRTCNVWTADALKQSGQGMALWSPFSFQIMGLLHSN</sequence>
<name>A0ABU5DVV7_9PROT</name>
<proteinExistence type="predicted"/>
<dbReference type="Proteomes" id="UP001271769">
    <property type="component" value="Unassembled WGS sequence"/>
</dbReference>
<gene>
    <name evidence="1" type="ORF">SMD31_02875</name>
</gene>
<dbReference type="Pfam" id="PF09601">
    <property type="entry name" value="DUF2459"/>
    <property type="match status" value="1"/>
</dbReference>
<comment type="caution">
    <text evidence="1">The sequence shown here is derived from an EMBL/GenBank/DDBJ whole genome shotgun (WGS) entry which is preliminary data.</text>
</comment>
<accession>A0ABU5DVV7</accession>
<dbReference type="RefSeq" id="WP_320499200.1">
    <property type="nucleotide sequence ID" value="NZ_JAXCLX010000001.1"/>
</dbReference>
<evidence type="ECO:0000313" key="1">
    <source>
        <dbReference type="EMBL" id="MDY0870843.1"/>
    </source>
</evidence>
<dbReference type="InterPro" id="IPR011727">
    <property type="entry name" value="CHP02117"/>
</dbReference>
<protein>
    <submittedName>
        <fullName evidence="1">DUF2459 domain-containing protein</fullName>
    </submittedName>
</protein>
<evidence type="ECO:0000313" key="2">
    <source>
        <dbReference type="Proteomes" id="UP001271769"/>
    </source>
</evidence>
<keyword evidence="2" id="KW-1185">Reference proteome</keyword>
<reference evidence="1 2" key="1">
    <citation type="journal article" date="2013" name="Antonie Van Leeuwenhoek">
        <title>Dongia rigui sp. nov., isolated from freshwater of a large wetland in Korea.</title>
        <authorList>
            <person name="Baik K.S."/>
            <person name="Hwang Y.M."/>
            <person name="Choi J.S."/>
            <person name="Kwon J."/>
            <person name="Seong C.N."/>
        </authorList>
    </citation>
    <scope>NUCLEOTIDE SEQUENCE [LARGE SCALE GENOMIC DNA]</scope>
    <source>
        <strain evidence="1 2">04SU4-P</strain>
    </source>
</reference>